<name>A0A5J5EZP6_9PEZI</name>
<accession>A0A5J5EZP6</accession>
<evidence type="ECO:0000313" key="2">
    <source>
        <dbReference type="EMBL" id="KAA8908450.1"/>
    </source>
</evidence>
<dbReference type="InParanoid" id="A0A5J5EZP6"/>
<protein>
    <submittedName>
        <fullName evidence="2">Alpha/beta hydrolase fold-1</fullName>
    </submittedName>
</protein>
<dbReference type="InterPro" id="IPR000073">
    <property type="entry name" value="AB_hydrolase_1"/>
</dbReference>
<dbReference type="FunCoup" id="A0A5J5EZP6">
    <property type="interactions" value="19"/>
</dbReference>
<dbReference type="OrthoDB" id="94039at2759"/>
<keyword evidence="2" id="KW-0378">Hydrolase</keyword>
<organism evidence="2 3">
    <name type="scientific">Sphaerosporella brunnea</name>
    <dbReference type="NCBI Taxonomy" id="1250544"/>
    <lineage>
        <taxon>Eukaryota</taxon>
        <taxon>Fungi</taxon>
        <taxon>Dikarya</taxon>
        <taxon>Ascomycota</taxon>
        <taxon>Pezizomycotina</taxon>
        <taxon>Pezizomycetes</taxon>
        <taxon>Pezizales</taxon>
        <taxon>Pyronemataceae</taxon>
        <taxon>Sphaerosporella</taxon>
    </lineage>
</organism>
<dbReference type="PANTHER" id="PTHR43194:SF2">
    <property type="entry name" value="PEROXISOMAL MEMBRANE PROTEIN LPX1"/>
    <property type="match status" value="1"/>
</dbReference>
<feature type="domain" description="AB hydrolase-1" evidence="1">
    <location>
        <begin position="54"/>
        <end position="318"/>
    </location>
</feature>
<gene>
    <name evidence="2" type="ORF">FN846DRAFT_945157</name>
</gene>
<dbReference type="Gene3D" id="3.40.50.1820">
    <property type="entry name" value="alpha/beta hydrolase"/>
    <property type="match status" value="1"/>
</dbReference>
<evidence type="ECO:0000313" key="3">
    <source>
        <dbReference type="Proteomes" id="UP000326924"/>
    </source>
</evidence>
<sequence length="330" mass="36732">MSPFTVTTHTISASHFRENARGLNNAYHDVPNLKLVVNRYVPKNRVAQPGDVSIIFAHANGFHKELYEAFFADLLVRYPNIRGIWAPDAAHQGASGILNEPFLGDQPCWTDFARDIVHLINVFASELPPPLVGVGHSFGGHAIVRASLTNPSLFAAMVLIDPVIEEWAGHGLVPAKASSKRQDCWPSRQDAEKYFRSRTFYKQWDPRCLEAHLKHGLRDLPTLAYPDKAGVTLTTSKFQEVCTFLLCEGEERVGNHVAPADTFRKLKELTRPVLYIVGGDSPVSPEWVNKRKLENTPNAEMVSVPDVGHLIPMEKPAETGGFLKYDEATD</sequence>
<dbReference type="Pfam" id="PF12697">
    <property type="entry name" value="Abhydrolase_6"/>
    <property type="match status" value="1"/>
</dbReference>
<keyword evidence="3" id="KW-1185">Reference proteome</keyword>
<dbReference type="InterPro" id="IPR029058">
    <property type="entry name" value="AB_hydrolase_fold"/>
</dbReference>
<comment type="caution">
    <text evidence="2">The sequence shown here is derived from an EMBL/GenBank/DDBJ whole genome shotgun (WGS) entry which is preliminary data.</text>
</comment>
<dbReference type="SUPFAM" id="SSF53474">
    <property type="entry name" value="alpha/beta-Hydrolases"/>
    <property type="match status" value="1"/>
</dbReference>
<dbReference type="GO" id="GO:0016787">
    <property type="term" value="F:hydrolase activity"/>
    <property type="evidence" value="ECO:0007669"/>
    <property type="project" value="UniProtKB-KW"/>
</dbReference>
<dbReference type="AlphaFoldDB" id="A0A5J5EZP6"/>
<dbReference type="PANTHER" id="PTHR43194">
    <property type="entry name" value="HYDROLASE ALPHA/BETA FOLD FAMILY"/>
    <property type="match status" value="1"/>
</dbReference>
<dbReference type="Proteomes" id="UP000326924">
    <property type="component" value="Unassembled WGS sequence"/>
</dbReference>
<reference evidence="2 3" key="1">
    <citation type="submission" date="2019-09" db="EMBL/GenBank/DDBJ databases">
        <title>Draft genome of the ectomycorrhizal ascomycete Sphaerosporella brunnea.</title>
        <authorList>
            <consortium name="DOE Joint Genome Institute"/>
            <person name="Benucci G.M."/>
            <person name="Marozzi G."/>
            <person name="Antonielli L."/>
            <person name="Sanchez S."/>
            <person name="Marco P."/>
            <person name="Wang X."/>
            <person name="Falini L.B."/>
            <person name="Barry K."/>
            <person name="Haridas S."/>
            <person name="Lipzen A."/>
            <person name="Labutti K."/>
            <person name="Grigoriev I.V."/>
            <person name="Murat C."/>
            <person name="Martin F."/>
            <person name="Albertini E."/>
            <person name="Donnini D."/>
            <person name="Bonito G."/>
        </authorList>
    </citation>
    <scope>NUCLEOTIDE SEQUENCE [LARGE SCALE GENOMIC DNA]</scope>
    <source>
        <strain evidence="2 3">Sb_GMNB300</strain>
    </source>
</reference>
<dbReference type="EMBL" id="VXIS01000068">
    <property type="protein sequence ID" value="KAA8908450.1"/>
    <property type="molecule type" value="Genomic_DNA"/>
</dbReference>
<dbReference type="InterPro" id="IPR050228">
    <property type="entry name" value="Carboxylesterase_BioH"/>
</dbReference>
<evidence type="ECO:0000259" key="1">
    <source>
        <dbReference type="Pfam" id="PF12697"/>
    </source>
</evidence>
<proteinExistence type="predicted"/>